<reference evidence="3 4" key="2">
    <citation type="submission" date="2020-08" db="EMBL/GenBank/DDBJ databases">
        <title>The Agave Microbiome: Exploring the role of microbial communities in plant adaptations to desert environments.</title>
        <authorList>
            <person name="Partida-Martinez L.P."/>
        </authorList>
    </citation>
    <scope>NUCLEOTIDE SEQUENCE [LARGE SCALE GENOMIC DNA]</scope>
    <source>
        <strain evidence="3 4">AT2.17</strain>
    </source>
</reference>
<protein>
    <submittedName>
        <fullName evidence="3">Uncharacterized protein</fullName>
    </submittedName>
</protein>
<keyword evidence="4" id="KW-1185">Reference proteome</keyword>
<keyword evidence="2" id="KW-1133">Transmembrane helix</keyword>
<evidence type="ECO:0000313" key="3">
    <source>
        <dbReference type="EMBL" id="NYE35339.1"/>
    </source>
</evidence>
<sequence>MAEPSGAQRSASSARAVLAVAVVAIVGLIVFVQRPAGDTAPAATPDPSDTSDTSGFAQPDEVPDGQPSGPTTPPFTGKVAVPTDEEFCAEFRRVDDLQRTYSRGRADTDDLREAAQALVETGVPAAVSLPARSGYYTLIGGLYDFVGLGLDPAAVGAPDAFVATGEEAFAAYLTQSCGL</sequence>
<proteinExistence type="predicted"/>
<name>A0A7Y9KQ98_9ACTN</name>
<dbReference type="Proteomes" id="UP000549911">
    <property type="component" value="Unassembled WGS sequence"/>
</dbReference>
<accession>A0A7Y9KQ98</accession>
<organism evidence="3 4">
    <name type="scientific">Nocardioides cavernae</name>
    <dbReference type="NCBI Taxonomy" id="1921566"/>
    <lineage>
        <taxon>Bacteria</taxon>
        <taxon>Bacillati</taxon>
        <taxon>Actinomycetota</taxon>
        <taxon>Actinomycetes</taxon>
        <taxon>Propionibacteriales</taxon>
        <taxon>Nocardioidaceae</taxon>
        <taxon>Nocardioides</taxon>
    </lineage>
</organism>
<keyword evidence="2" id="KW-0472">Membrane</keyword>
<reference evidence="3 4" key="1">
    <citation type="submission" date="2020-07" db="EMBL/GenBank/DDBJ databases">
        <authorList>
            <person name="Partida-Martinez L."/>
            <person name="Huntemann M."/>
            <person name="Clum A."/>
            <person name="Wang J."/>
            <person name="Palaniappan K."/>
            <person name="Ritter S."/>
            <person name="Chen I.-M."/>
            <person name="Stamatis D."/>
            <person name="Reddy T."/>
            <person name="O'Malley R."/>
            <person name="Daum C."/>
            <person name="Shapiro N."/>
            <person name="Ivanova N."/>
            <person name="Kyrpides N."/>
            <person name="Woyke T."/>
        </authorList>
    </citation>
    <scope>NUCLEOTIDE SEQUENCE [LARGE SCALE GENOMIC DNA]</scope>
    <source>
        <strain evidence="3 4">AT2.17</strain>
    </source>
</reference>
<feature type="region of interest" description="Disordered" evidence="1">
    <location>
        <begin position="36"/>
        <end position="79"/>
    </location>
</feature>
<evidence type="ECO:0000313" key="4">
    <source>
        <dbReference type="Proteomes" id="UP000549911"/>
    </source>
</evidence>
<gene>
    <name evidence="3" type="ORF">F4692_000443</name>
</gene>
<feature type="transmembrane region" description="Helical" evidence="2">
    <location>
        <begin position="12"/>
        <end position="32"/>
    </location>
</feature>
<dbReference type="RefSeq" id="WP_179618007.1">
    <property type="nucleotide sequence ID" value="NZ_JACCBW010000001.1"/>
</dbReference>
<comment type="caution">
    <text evidence="3">The sequence shown here is derived from an EMBL/GenBank/DDBJ whole genome shotgun (WGS) entry which is preliminary data.</text>
</comment>
<evidence type="ECO:0000256" key="2">
    <source>
        <dbReference type="SAM" id="Phobius"/>
    </source>
</evidence>
<dbReference type="AlphaFoldDB" id="A0A7Y9KQ98"/>
<feature type="compositionally biased region" description="Low complexity" evidence="1">
    <location>
        <begin position="36"/>
        <end position="55"/>
    </location>
</feature>
<dbReference type="EMBL" id="JACCBW010000001">
    <property type="protein sequence ID" value="NYE35339.1"/>
    <property type="molecule type" value="Genomic_DNA"/>
</dbReference>
<keyword evidence="2" id="KW-0812">Transmembrane</keyword>
<evidence type="ECO:0000256" key="1">
    <source>
        <dbReference type="SAM" id="MobiDB-lite"/>
    </source>
</evidence>